<name>A0A8H6RG04_9PEZI</name>
<evidence type="ECO:0000313" key="1">
    <source>
        <dbReference type="EMBL" id="KAF7190238.1"/>
    </source>
</evidence>
<dbReference type="Proteomes" id="UP000660729">
    <property type="component" value="Unassembled WGS sequence"/>
</dbReference>
<organism evidence="1 2">
    <name type="scientific">Pseudocercospora fuligena</name>
    <dbReference type="NCBI Taxonomy" id="685502"/>
    <lineage>
        <taxon>Eukaryota</taxon>
        <taxon>Fungi</taxon>
        <taxon>Dikarya</taxon>
        <taxon>Ascomycota</taxon>
        <taxon>Pezizomycotina</taxon>
        <taxon>Dothideomycetes</taxon>
        <taxon>Dothideomycetidae</taxon>
        <taxon>Mycosphaerellales</taxon>
        <taxon>Mycosphaerellaceae</taxon>
        <taxon>Pseudocercospora</taxon>
    </lineage>
</organism>
<sequence>LINPYSGASDFFNTSLARHSRNGLRPSAAERRLSCISRPFIRFHRLRYAYRYRAQARLSCFRIKIQTWCRAALLSRARHATKSIVSRRHKCYIGMSPCAIHPVSTSTAFGLLRGSVDELVFSWLVAFHFISNGSEAHQWE</sequence>
<evidence type="ECO:0000313" key="2">
    <source>
        <dbReference type="Proteomes" id="UP000660729"/>
    </source>
</evidence>
<dbReference type="EMBL" id="JABCIY010000175">
    <property type="protein sequence ID" value="KAF7190238.1"/>
    <property type="molecule type" value="Genomic_DNA"/>
</dbReference>
<feature type="non-terminal residue" evidence="1">
    <location>
        <position position="140"/>
    </location>
</feature>
<keyword evidence="2" id="KW-1185">Reference proteome</keyword>
<reference evidence="1" key="1">
    <citation type="submission" date="2020-04" db="EMBL/GenBank/DDBJ databases">
        <title>Draft genome resource of the tomato pathogen Pseudocercospora fuligena.</title>
        <authorList>
            <person name="Zaccaron A."/>
        </authorList>
    </citation>
    <scope>NUCLEOTIDE SEQUENCE</scope>
    <source>
        <strain evidence="1">PF001</strain>
    </source>
</reference>
<protein>
    <submittedName>
        <fullName evidence="1">Uncharacterized protein</fullName>
    </submittedName>
</protein>
<accession>A0A8H6RG04</accession>
<proteinExistence type="predicted"/>
<dbReference type="AlphaFoldDB" id="A0A8H6RG04"/>
<gene>
    <name evidence="1" type="ORF">HII31_08569</name>
</gene>
<feature type="non-terminal residue" evidence="1">
    <location>
        <position position="1"/>
    </location>
</feature>
<comment type="caution">
    <text evidence="1">The sequence shown here is derived from an EMBL/GenBank/DDBJ whole genome shotgun (WGS) entry which is preliminary data.</text>
</comment>